<sequence length="112" mass="13407">MVIVSSVHNSLFTASHRAFAKTNMHNRDIFAFSQRKLCLLFNFYFFEIFTPIYSKWLEKSRNHDKKKENFSVYVYVQGLSMNLTLCHIEFMPPNKLKWTFLEPKAIEIKFCL</sequence>
<proteinExistence type="predicted"/>
<dbReference type="AlphaFoldDB" id="A0A0F6QA90"/>
<name>A0A0F6QA90_9HYME</name>
<protein>
    <submittedName>
        <fullName evidence="1">Uncharacterized protein</fullName>
    </submittedName>
</protein>
<gene>
    <name evidence="1" type="primary">U48</name>
</gene>
<accession>A0A0F6QA90</accession>
<organism evidence="1">
    <name type="scientific">Glypta fumiferanae</name>
    <dbReference type="NCBI Taxonomy" id="389681"/>
    <lineage>
        <taxon>Eukaryota</taxon>
        <taxon>Metazoa</taxon>
        <taxon>Ecdysozoa</taxon>
        <taxon>Arthropoda</taxon>
        <taxon>Hexapoda</taxon>
        <taxon>Insecta</taxon>
        <taxon>Pterygota</taxon>
        <taxon>Neoptera</taxon>
        <taxon>Endopterygota</taxon>
        <taxon>Hymenoptera</taxon>
        <taxon>Apocrita</taxon>
        <taxon>Ichneumonoidea</taxon>
        <taxon>Ichneumonidae</taxon>
        <taxon>Banchinae</taxon>
        <taxon>Glypta</taxon>
    </lineage>
</organism>
<reference evidence="1" key="1">
    <citation type="journal article" date="2015" name="J. Virol.">
        <title>Genomic and Proteomic Analyses Indicate that Banchine and Campoplegine Polydnaviruses Have Similar, if Not Identical, Viral Ancestors.</title>
        <authorList>
            <person name="Beliveau C."/>
            <person name="Cohen A."/>
            <person name="Stewart D."/>
            <person name="Periquet G."/>
            <person name="Djoumad A."/>
            <person name="Kuhn L."/>
            <person name="Stoltz D."/>
            <person name="Volkoff A.-N."/>
            <person name="Herniou E."/>
            <person name="Drezen J.-M."/>
            <person name="Cusson M."/>
        </authorList>
    </citation>
    <scope>NUCLEOTIDE SEQUENCE</scope>
</reference>
<dbReference type="EMBL" id="KP706799">
    <property type="protein sequence ID" value="AKD28098.1"/>
    <property type="molecule type" value="Genomic_DNA"/>
</dbReference>
<evidence type="ECO:0000313" key="1">
    <source>
        <dbReference type="EMBL" id="AKD28098.1"/>
    </source>
</evidence>